<dbReference type="InterPro" id="IPR050975">
    <property type="entry name" value="Sleep_regulator"/>
</dbReference>
<evidence type="ECO:0000256" key="4">
    <source>
        <dbReference type="ARBA" id="ARBA00022729"/>
    </source>
</evidence>
<keyword evidence="11" id="KW-1185">Reference proteome</keyword>
<dbReference type="InterPro" id="IPR031424">
    <property type="entry name" value="QVR-like"/>
</dbReference>
<reference evidence="10" key="1">
    <citation type="submission" date="2021-03" db="EMBL/GenBank/DDBJ databases">
        <title>Chromosome level genome of the anhydrobiotic midge Polypedilum vanderplanki.</title>
        <authorList>
            <person name="Yoshida Y."/>
            <person name="Kikawada T."/>
            <person name="Gusev O."/>
        </authorList>
    </citation>
    <scope>NUCLEOTIDE SEQUENCE</scope>
    <source>
        <strain evidence="10">NIAS01</strain>
        <tissue evidence="10">Whole body or cell culture</tissue>
    </source>
</reference>
<dbReference type="Pfam" id="PF17064">
    <property type="entry name" value="QVR"/>
    <property type="match status" value="1"/>
</dbReference>
<evidence type="ECO:0008006" key="12">
    <source>
        <dbReference type="Google" id="ProtNLM"/>
    </source>
</evidence>
<proteinExistence type="predicted"/>
<evidence type="ECO:0000256" key="5">
    <source>
        <dbReference type="ARBA" id="ARBA00022989"/>
    </source>
</evidence>
<dbReference type="GO" id="GO:0098552">
    <property type="term" value="C:side of membrane"/>
    <property type="evidence" value="ECO:0007669"/>
    <property type="project" value="UniProtKB-KW"/>
</dbReference>
<keyword evidence="7" id="KW-0325">Glycoprotein</keyword>
<evidence type="ECO:0000256" key="7">
    <source>
        <dbReference type="ARBA" id="ARBA00023180"/>
    </source>
</evidence>
<dbReference type="EMBL" id="JADBJN010000004">
    <property type="protein sequence ID" value="KAG5667377.1"/>
    <property type="molecule type" value="Genomic_DNA"/>
</dbReference>
<feature type="chain" id="PRO_5039918878" description="Protein sleepless" evidence="9">
    <location>
        <begin position="21"/>
        <end position="160"/>
    </location>
</feature>
<keyword evidence="4 9" id="KW-0732">Signal</keyword>
<evidence type="ECO:0000256" key="6">
    <source>
        <dbReference type="ARBA" id="ARBA00023136"/>
    </source>
</evidence>
<accession>A0A9J6BBX8</accession>
<keyword evidence="6" id="KW-0472">Membrane</keyword>
<organism evidence="10 11">
    <name type="scientific">Polypedilum vanderplanki</name>
    <name type="common">Sleeping chironomid midge</name>
    <dbReference type="NCBI Taxonomy" id="319348"/>
    <lineage>
        <taxon>Eukaryota</taxon>
        <taxon>Metazoa</taxon>
        <taxon>Ecdysozoa</taxon>
        <taxon>Arthropoda</taxon>
        <taxon>Hexapoda</taxon>
        <taxon>Insecta</taxon>
        <taxon>Pterygota</taxon>
        <taxon>Neoptera</taxon>
        <taxon>Endopterygota</taxon>
        <taxon>Diptera</taxon>
        <taxon>Nematocera</taxon>
        <taxon>Chironomoidea</taxon>
        <taxon>Chironomidae</taxon>
        <taxon>Chironominae</taxon>
        <taxon>Polypedilum</taxon>
        <taxon>Polypedilum</taxon>
    </lineage>
</organism>
<dbReference type="PANTHER" id="PTHR33562">
    <property type="entry name" value="ATILLA, ISOFORM B-RELATED-RELATED"/>
    <property type="match status" value="1"/>
</dbReference>
<dbReference type="GO" id="GO:0030431">
    <property type="term" value="P:sleep"/>
    <property type="evidence" value="ECO:0007669"/>
    <property type="project" value="InterPro"/>
</dbReference>
<dbReference type="Proteomes" id="UP001107558">
    <property type="component" value="Chromosome 4"/>
</dbReference>
<dbReference type="AlphaFoldDB" id="A0A9J6BBX8"/>
<keyword evidence="2" id="KW-0336">GPI-anchor</keyword>
<gene>
    <name evidence="10" type="ORF">PVAND_015359</name>
</gene>
<keyword evidence="3" id="KW-0812">Transmembrane</keyword>
<comment type="subcellular location">
    <subcellularLocation>
        <location evidence="1">Membrane</location>
        <topology evidence="1">Lipid-anchor</topology>
        <topology evidence="1">GPI-anchor</topology>
    </subcellularLocation>
</comment>
<protein>
    <recommendedName>
        <fullName evidence="12">Protein sleepless</fullName>
    </recommendedName>
</protein>
<evidence type="ECO:0000256" key="2">
    <source>
        <dbReference type="ARBA" id="ARBA00022622"/>
    </source>
</evidence>
<comment type="caution">
    <text evidence="10">The sequence shown here is derived from an EMBL/GenBank/DDBJ whole genome shotgun (WGS) entry which is preliminary data.</text>
</comment>
<evidence type="ECO:0000256" key="1">
    <source>
        <dbReference type="ARBA" id="ARBA00004589"/>
    </source>
</evidence>
<name>A0A9J6BBX8_POLVA</name>
<evidence type="ECO:0000256" key="8">
    <source>
        <dbReference type="ARBA" id="ARBA00023288"/>
    </source>
</evidence>
<keyword evidence="5" id="KW-1133">Transmembrane helix</keyword>
<evidence type="ECO:0000256" key="9">
    <source>
        <dbReference type="SAM" id="SignalP"/>
    </source>
</evidence>
<dbReference type="GO" id="GO:0032222">
    <property type="term" value="P:regulation of synaptic transmission, cholinergic"/>
    <property type="evidence" value="ECO:0007669"/>
    <property type="project" value="InterPro"/>
</dbReference>
<evidence type="ECO:0000313" key="10">
    <source>
        <dbReference type="EMBL" id="KAG5667377.1"/>
    </source>
</evidence>
<evidence type="ECO:0000256" key="3">
    <source>
        <dbReference type="ARBA" id="ARBA00022692"/>
    </source>
</evidence>
<sequence length="160" mass="18478">MKSLIIFVLIFTIFITLSNAIFCYQCDNSINSDCTNLKTSHSYSLIVNCDEVKNSSKFLTNHRENYKSSFCTKTEKTIEDHLLIIRNCGYELITETNEIDKILMPSLNKNECLLLDDKKPENYHCICYDDFCNKSQSAFSIIFRKKALLCPLCPSVCLRN</sequence>
<evidence type="ECO:0000313" key="11">
    <source>
        <dbReference type="Proteomes" id="UP001107558"/>
    </source>
</evidence>
<feature type="signal peptide" evidence="9">
    <location>
        <begin position="1"/>
        <end position="20"/>
    </location>
</feature>
<keyword evidence="8" id="KW-0449">Lipoprotein</keyword>